<organism evidence="10 11">
    <name type="scientific">Actinoallomurus iriomotensis</name>
    <dbReference type="NCBI Taxonomy" id="478107"/>
    <lineage>
        <taxon>Bacteria</taxon>
        <taxon>Bacillati</taxon>
        <taxon>Actinomycetota</taxon>
        <taxon>Actinomycetes</taxon>
        <taxon>Streptosporangiales</taxon>
        <taxon>Thermomonosporaceae</taxon>
        <taxon>Actinoallomurus</taxon>
    </lineage>
</organism>
<dbReference type="InterPro" id="IPR001279">
    <property type="entry name" value="Metallo-B-lactamas"/>
</dbReference>
<evidence type="ECO:0000256" key="3">
    <source>
        <dbReference type="ARBA" id="ARBA00022692"/>
    </source>
</evidence>
<feature type="compositionally biased region" description="Low complexity" evidence="6">
    <location>
        <begin position="11"/>
        <end position="21"/>
    </location>
</feature>
<sequence>MSAPPPDDDLPALAAGEAPAGEHPPPVPAGTGAGGGPWAAVEDVRRVAGPDLRLVGPTVAAWLAALVLLAASPAVAYLVAAASLTTAVALLVRPAPADARRRPAGGVRTASAAVLICVAASALGVGSRLAAVGSGPVRGLAKRGATARLDGVVTGDPRAVVKTGAVHHRETVIVPVRVEQVGNQRVRVPVLVLATAPAWKGLLPSRRIRFTARLTTPERSELLAAIALVRGPPTTLGAPSPPQRVAGVIRLRLRAAASHLPGDQRGVLPGLVDGDTSLLRPDLADAFEKAGLTHLMAVSGENLSLVLGAVLGLGRFAGLGRRAGPLLAGAAIVGFVVLARPSPSVLRAAVMGGIALIAVVGGRERQGVPALCAAVLVLVLADPELARSYGFALSASATAGILVLAPAWRDRLSRRMPRGLAEALAVSAAAHLACAPLLAMLGTGVSLSAIPANLLAAPAVAPATLLGVLAATVAPFSLGVARLIVWPAGLAVGWITGVARFFASMPYAVIGWPAGLTGVALLLATVVVGALVFRRPMARGIAAAVLAGVVLVAVGTHVLAPSWPPRGWLFVVCDVGQGDGLALFTGPGQAAVVDTGPDPLAMDRCLRDLGVHTVPLLVLTHPHADHIDGLPGVLRGRAVGTVVISPDSDGEERHLLAGRTPRTAGIGDVWTVGPLTLSVLGPLSTLRVTARDTGTTVNNASVVMLARWPDLSVMLSGDVEIEAQRELLAAGVPAAQVLKIPHHGSSHQDPAFLAAVRARVAIASVGADNDYGHPAPSTMSTLTRLGERVYRTDRDGDVAVIGSRAGPTVVTRRNRP</sequence>
<evidence type="ECO:0000256" key="1">
    <source>
        <dbReference type="ARBA" id="ARBA00004651"/>
    </source>
</evidence>
<evidence type="ECO:0000259" key="8">
    <source>
        <dbReference type="Pfam" id="PF00753"/>
    </source>
</evidence>
<feature type="transmembrane region" description="Helical" evidence="7">
    <location>
        <begin position="483"/>
        <end position="503"/>
    </location>
</feature>
<feature type="transmembrane region" description="Helical" evidence="7">
    <location>
        <begin position="454"/>
        <end position="476"/>
    </location>
</feature>
<comment type="subcellular location">
    <subcellularLocation>
        <location evidence="1">Cell membrane</location>
        <topology evidence="1">Multi-pass membrane protein</topology>
    </subcellularLocation>
</comment>
<dbReference type="Pfam" id="PF03772">
    <property type="entry name" value="Competence"/>
    <property type="match status" value="1"/>
</dbReference>
<feature type="transmembrane region" description="Helical" evidence="7">
    <location>
        <begin position="323"/>
        <end position="339"/>
    </location>
</feature>
<feature type="transmembrane region" description="Helical" evidence="7">
    <location>
        <begin position="509"/>
        <end position="533"/>
    </location>
</feature>
<feature type="region of interest" description="Disordered" evidence="6">
    <location>
        <begin position="1"/>
        <end position="35"/>
    </location>
</feature>
<feature type="transmembrane region" description="Helical" evidence="7">
    <location>
        <begin position="420"/>
        <end position="442"/>
    </location>
</feature>
<keyword evidence="3 7" id="KW-0812">Transmembrane</keyword>
<evidence type="ECO:0000259" key="9">
    <source>
        <dbReference type="Pfam" id="PF03772"/>
    </source>
</evidence>
<dbReference type="Gene3D" id="3.60.15.10">
    <property type="entry name" value="Ribonuclease Z/Hydroxyacylglutathione hydrolase-like"/>
    <property type="match status" value="1"/>
</dbReference>
<feature type="domain" description="ComEC/Rec2-related protein" evidence="9">
    <location>
        <begin position="271"/>
        <end position="533"/>
    </location>
</feature>
<evidence type="ECO:0000256" key="7">
    <source>
        <dbReference type="SAM" id="Phobius"/>
    </source>
</evidence>
<keyword evidence="4 7" id="KW-1133">Transmembrane helix</keyword>
<dbReference type="PANTHER" id="PTHR30619">
    <property type="entry name" value="DNA INTERNALIZATION/COMPETENCE PROTEIN COMEC/REC2"/>
    <property type="match status" value="1"/>
</dbReference>
<keyword evidence="2" id="KW-1003">Cell membrane</keyword>
<evidence type="ECO:0000256" key="2">
    <source>
        <dbReference type="ARBA" id="ARBA00022475"/>
    </source>
</evidence>
<comment type="caution">
    <text evidence="10">The sequence shown here is derived from an EMBL/GenBank/DDBJ whole genome shotgun (WGS) entry which is preliminary data.</text>
</comment>
<dbReference type="EMBL" id="BSTJ01000001">
    <property type="protein sequence ID" value="GLY72385.1"/>
    <property type="molecule type" value="Genomic_DNA"/>
</dbReference>
<dbReference type="SUPFAM" id="SSF56281">
    <property type="entry name" value="Metallo-hydrolase/oxidoreductase"/>
    <property type="match status" value="1"/>
</dbReference>
<feature type="transmembrane region" description="Helical" evidence="7">
    <location>
        <begin position="389"/>
        <end position="408"/>
    </location>
</feature>
<evidence type="ECO:0000256" key="4">
    <source>
        <dbReference type="ARBA" id="ARBA00022989"/>
    </source>
</evidence>
<feature type="transmembrane region" description="Helical" evidence="7">
    <location>
        <begin position="59"/>
        <end position="92"/>
    </location>
</feature>
<dbReference type="InterPro" id="IPR004477">
    <property type="entry name" value="ComEC_N"/>
</dbReference>
<evidence type="ECO:0000256" key="5">
    <source>
        <dbReference type="ARBA" id="ARBA00023136"/>
    </source>
</evidence>
<feature type="domain" description="Metallo-beta-lactamase" evidence="8">
    <location>
        <begin position="583"/>
        <end position="743"/>
    </location>
</feature>
<dbReference type="AlphaFoldDB" id="A0A9W6REE0"/>
<dbReference type="RefSeq" id="WP_285617422.1">
    <property type="nucleotide sequence ID" value="NZ_BSTJ01000001.1"/>
</dbReference>
<dbReference type="InterPro" id="IPR036866">
    <property type="entry name" value="RibonucZ/Hydroxyglut_hydro"/>
</dbReference>
<dbReference type="GO" id="GO:0005886">
    <property type="term" value="C:plasma membrane"/>
    <property type="evidence" value="ECO:0007669"/>
    <property type="project" value="UniProtKB-SubCell"/>
</dbReference>
<dbReference type="NCBIfam" id="TIGR00360">
    <property type="entry name" value="ComEC_N-term"/>
    <property type="match status" value="1"/>
</dbReference>
<feature type="transmembrane region" description="Helical" evidence="7">
    <location>
        <begin position="345"/>
        <end position="362"/>
    </location>
</feature>
<dbReference type="Pfam" id="PF00753">
    <property type="entry name" value="Lactamase_B"/>
    <property type="match status" value="1"/>
</dbReference>
<keyword evidence="5 7" id="KW-0472">Membrane</keyword>
<gene>
    <name evidence="10" type="ORF">Airi01_006520</name>
</gene>
<protein>
    <submittedName>
        <fullName evidence="10">Membrane protein</fullName>
    </submittedName>
</protein>
<dbReference type="PANTHER" id="PTHR30619:SF1">
    <property type="entry name" value="RECOMBINATION PROTEIN 2"/>
    <property type="match status" value="1"/>
</dbReference>
<accession>A0A9W6REE0</accession>
<name>A0A9W6REE0_9ACTN</name>
<dbReference type="InterPro" id="IPR035681">
    <property type="entry name" value="ComA-like_MBL"/>
</dbReference>
<feature type="transmembrane region" description="Helical" evidence="7">
    <location>
        <begin position="540"/>
        <end position="560"/>
    </location>
</feature>
<evidence type="ECO:0000313" key="11">
    <source>
        <dbReference type="Proteomes" id="UP001165135"/>
    </source>
</evidence>
<proteinExistence type="predicted"/>
<evidence type="ECO:0000313" key="10">
    <source>
        <dbReference type="EMBL" id="GLY72385.1"/>
    </source>
</evidence>
<evidence type="ECO:0000256" key="6">
    <source>
        <dbReference type="SAM" id="MobiDB-lite"/>
    </source>
</evidence>
<dbReference type="InterPro" id="IPR052159">
    <property type="entry name" value="Competence_DNA_uptake"/>
</dbReference>
<dbReference type="CDD" id="cd07731">
    <property type="entry name" value="ComA-like_MBL-fold"/>
    <property type="match status" value="1"/>
</dbReference>
<reference evidence="10" key="1">
    <citation type="submission" date="2023-03" db="EMBL/GenBank/DDBJ databases">
        <title>Actinoallomurus iriomotensis NBRC 103681.</title>
        <authorList>
            <person name="Ichikawa N."/>
            <person name="Sato H."/>
            <person name="Tonouchi N."/>
        </authorList>
    </citation>
    <scope>NUCLEOTIDE SEQUENCE</scope>
    <source>
        <strain evidence="10">NBRC 103681</strain>
    </source>
</reference>
<feature type="compositionally biased region" description="Acidic residues" evidence="6">
    <location>
        <begin position="1"/>
        <end position="10"/>
    </location>
</feature>
<dbReference type="Proteomes" id="UP001165135">
    <property type="component" value="Unassembled WGS sequence"/>
</dbReference>